<dbReference type="GO" id="GO:0005737">
    <property type="term" value="C:cytoplasm"/>
    <property type="evidence" value="ECO:0007669"/>
    <property type="project" value="TreeGrafter"/>
</dbReference>
<gene>
    <name evidence="8" type="ORF">TRUGW13939_08596</name>
</gene>
<evidence type="ECO:0000259" key="6">
    <source>
        <dbReference type="Pfam" id="PF02558"/>
    </source>
</evidence>
<evidence type="ECO:0000256" key="2">
    <source>
        <dbReference type="ARBA" id="ARBA00022857"/>
    </source>
</evidence>
<dbReference type="EMBL" id="CP055902">
    <property type="protein sequence ID" value="QKX61448.1"/>
    <property type="molecule type" value="Genomic_DNA"/>
</dbReference>
<proteinExistence type="inferred from homology"/>
<evidence type="ECO:0000256" key="1">
    <source>
        <dbReference type="ARBA" id="ARBA00007870"/>
    </source>
</evidence>
<evidence type="ECO:0000256" key="5">
    <source>
        <dbReference type="SAM" id="Phobius"/>
    </source>
</evidence>
<dbReference type="GO" id="GO:0008677">
    <property type="term" value="F:2-dehydropantoate 2-reductase activity"/>
    <property type="evidence" value="ECO:0007669"/>
    <property type="project" value="UniProtKB-EC"/>
</dbReference>
<evidence type="ECO:0000313" key="9">
    <source>
        <dbReference type="Proteomes" id="UP000509510"/>
    </source>
</evidence>
<dbReference type="GeneID" id="55996084"/>
<dbReference type="RefSeq" id="XP_035347622.1">
    <property type="nucleotide sequence ID" value="XM_035491729.1"/>
</dbReference>
<accession>A0A7H8R671</accession>
<dbReference type="OrthoDB" id="3609at2759"/>
<evidence type="ECO:0000259" key="7">
    <source>
        <dbReference type="Pfam" id="PF08546"/>
    </source>
</evidence>
<dbReference type="InterPro" id="IPR013332">
    <property type="entry name" value="KPR_N"/>
</dbReference>
<sequence length="346" mass="38299">MAENRARVLIIGGGSVGIMAAYALYAGGNADVTVVMRSNFAQVEKTGISIDSIDHGHDIKGWRPDTILDSVPDVVREKLPLFDFVVVTTKNIPDVSPTAEEIVTPAIVNEKTVIVLLQNGLNIEKPMIRRFPSNPILSSVSYISATQLSHGKILHTDPDYQRIGPFSSSLVSPEVAEDAARRYLTVYNPHNALNVVFDDNVTRTRWSKLVYNASYNSVAAILRMDTARMRMSQHIIDDLIRPIMLEVIAAANACGITDLPKDLPDRAIRADSTDTGFRPSMCQDADNGNLMEIEYIVGEPLREGQSRGVQMPALKTIYYLLKGLQLHAKEARGMWEPKFCSNNPYK</sequence>
<keyword evidence="5" id="KW-0812">Transmembrane</keyword>
<dbReference type="PANTHER" id="PTHR21708">
    <property type="entry name" value="PROBABLE 2-DEHYDROPANTOATE 2-REDUCTASE"/>
    <property type="match status" value="1"/>
</dbReference>
<dbReference type="Gene3D" id="3.40.50.720">
    <property type="entry name" value="NAD(P)-binding Rossmann-like Domain"/>
    <property type="match status" value="1"/>
</dbReference>
<keyword evidence="5" id="KW-0472">Membrane</keyword>
<dbReference type="KEGG" id="trg:TRUGW13939_08596"/>
<dbReference type="GO" id="GO:0015940">
    <property type="term" value="P:pantothenate biosynthetic process"/>
    <property type="evidence" value="ECO:0007669"/>
    <property type="project" value="InterPro"/>
</dbReference>
<dbReference type="Gene3D" id="1.10.1040.10">
    <property type="entry name" value="N-(1-d-carboxylethyl)-l-norvaline Dehydrogenase, domain 2"/>
    <property type="match status" value="1"/>
</dbReference>
<keyword evidence="3 4" id="KW-0560">Oxidoreductase</keyword>
<dbReference type="NCBIfam" id="TIGR00745">
    <property type="entry name" value="apbA_panE"/>
    <property type="match status" value="1"/>
</dbReference>
<feature type="domain" description="Ketopantoate reductase C-terminal" evidence="7">
    <location>
        <begin position="200"/>
        <end position="325"/>
    </location>
</feature>
<organism evidence="8 9">
    <name type="scientific">Talaromyces rugulosus</name>
    <name type="common">Penicillium rugulosum</name>
    <dbReference type="NCBI Taxonomy" id="121627"/>
    <lineage>
        <taxon>Eukaryota</taxon>
        <taxon>Fungi</taxon>
        <taxon>Dikarya</taxon>
        <taxon>Ascomycota</taxon>
        <taxon>Pezizomycotina</taxon>
        <taxon>Eurotiomycetes</taxon>
        <taxon>Eurotiomycetidae</taxon>
        <taxon>Eurotiales</taxon>
        <taxon>Trichocomaceae</taxon>
        <taxon>Talaromyces</taxon>
        <taxon>Talaromyces sect. Islandici</taxon>
    </lineage>
</organism>
<dbReference type="InterPro" id="IPR013752">
    <property type="entry name" value="KPA_reductase"/>
</dbReference>
<dbReference type="InterPro" id="IPR003710">
    <property type="entry name" value="ApbA"/>
</dbReference>
<dbReference type="InterPro" id="IPR051402">
    <property type="entry name" value="KPR-Related"/>
</dbReference>
<dbReference type="FunFam" id="1.10.1040.10:FF:000017">
    <property type="entry name" value="2-dehydropantoate 2-reductase"/>
    <property type="match status" value="1"/>
</dbReference>
<dbReference type="SUPFAM" id="SSF51905">
    <property type="entry name" value="FAD/NAD(P)-binding domain"/>
    <property type="match status" value="1"/>
</dbReference>
<keyword evidence="9" id="KW-1185">Reference proteome</keyword>
<name>A0A7H8R671_TALRU</name>
<comment type="similarity">
    <text evidence="1 4">Belongs to the ketopantoate reductase family.</text>
</comment>
<keyword evidence="5" id="KW-1133">Transmembrane helix</keyword>
<dbReference type="Pfam" id="PF08546">
    <property type="entry name" value="ApbA_C"/>
    <property type="match status" value="1"/>
</dbReference>
<comment type="catalytic activity">
    <reaction evidence="4">
        <text>(R)-pantoate + NADP(+) = 2-dehydropantoate + NADPH + H(+)</text>
        <dbReference type="Rhea" id="RHEA:16233"/>
        <dbReference type="ChEBI" id="CHEBI:11561"/>
        <dbReference type="ChEBI" id="CHEBI:15378"/>
        <dbReference type="ChEBI" id="CHEBI:15980"/>
        <dbReference type="ChEBI" id="CHEBI:57783"/>
        <dbReference type="ChEBI" id="CHEBI:58349"/>
        <dbReference type="EC" id="1.1.1.169"/>
    </reaction>
</comment>
<dbReference type="SUPFAM" id="SSF48179">
    <property type="entry name" value="6-phosphogluconate dehydrogenase C-terminal domain-like"/>
    <property type="match status" value="1"/>
</dbReference>
<dbReference type="AlphaFoldDB" id="A0A7H8R671"/>
<dbReference type="InterPro" id="IPR013328">
    <property type="entry name" value="6PGD_dom2"/>
</dbReference>
<dbReference type="Proteomes" id="UP000509510">
    <property type="component" value="Chromosome V"/>
</dbReference>
<feature type="transmembrane region" description="Helical" evidence="5">
    <location>
        <begin position="7"/>
        <end position="28"/>
    </location>
</feature>
<dbReference type="PANTHER" id="PTHR21708:SF30">
    <property type="entry name" value="2-DEHYDROPANTOATE 2-REDUCTASE-RELATED"/>
    <property type="match status" value="1"/>
</dbReference>
<comment type="function">
    <text evidence="4">Catalyzes the NADPH-dependent reduction of ketopantoate into pantoic acid.</text>
</comment>
<dbReference type="InterPro" id="IPR008927">
    <property type="entry name" value="6-PGluconate_DH-like_C_sf"/>
</dbReference>
<dbReference type="Pfam" id="PF02558">
    <property type="entry name" value="ApbA"/>
    <property type="match status" value="1"/>
</dbReference>
<evidence type="ECO:0000256" key="4">
    <source>
        <dbReference type="RuleBase" id="RU362068"/>
    </source>
</evidence>
<feature type="domain" description="Ketopantoate reductase N-terminal" evidence="6">
    <location>
        <begin position="8"/>
        <end position="167"/>
    </location>
</feature>
<evidence type="ECO:0000313" key="8">
    <source>
        <dbReference type="EMBL" id="QKX61448.1"/>
    </source>
</evidence>
<evidence type="ECO:0000256" key="3">
    <source>
        <dbReference type="ARBA" id="ARBA00023002"/>
    </source>
</evidence>
<reference evidence="9" key="1">
    <citation type="submission" date="2020-06" db="EMBL/GenBank/DDBJ databases">
        <title>A chromosome-scale genome assembly of Talaromyces rugulosus W13939.</title>
        <authorList>
            <person name="Wang B."/>
            <person name="Guo L."/>
            <person name="Ye K."/>
            <person name="Wang L."/>
        </authorList>
    </citation>
    <scope>NUCLEOTIDE SEQUENCE [LARGE SCALE GENOMIC DNA]</scope>
    <source>
        <strain evidence="9">W13939</strain>
    </source>
</reference>
<protein>
    <recommendedName>
        <fullName evidence="4">2-dehydropantoate 2-reductase</fullName>
        <ecNumber evidence="4">1.1.1.169</ecNumber>
    </recommendedName>
    <alternativeName>
        <fullName evidence="4">Ketopantoate reductase</fullName>
    </alternativeName>
</protein>
<dbReference type="EC" id="1.1.1.169" evidence="4"/>
<dbReference type="InterPro" id="IPR036188">
    <property type="entry name" value="FAD/NAD-bd_sf"/>
</dbReference>
<keyword evidence="2 4" id="KW-0521">NADP</keyword>